<dbReference type="OrthoDB" id="5240027at2759"/>
<dbReference type="EMBL" id="MAVT02002391">
    <property type="protein sequence ID" value="POS69341.1"/>
    <property type="molecule type" value="Genomic_DNA"/>
</dbReference>
<reference evidence="2" key="1">
    <citation type="submission" date="2017-09" db="EMBL/GenBank/DDBJ databases">
        <title>Polyketide synthases of a Diaporthe helianthi virulent isolate.</title>
        <authorList>
            <person name="Baroncelli R."/>
        </authorList>
    </citation>
    <scope>NUCLEOTIDE SEQUENCE [LARGE SCALE GENOMIC DNA]</scope>
    <source>
        <strain evidence="2">7/96</strain>
    </source>
</reference>
<evidence type="ECO:0000256" key="1">
    <source>
        <dbReference type="SAM" id="SignalP"/>
    </source>
</evidence>
<feature type="signal peptide" evidence="1">
    <location>
        <begin position="1"/>
        <end position="18"/>
    </location>
</feature>
<accession>A0A2P5HGG6</accession>
<evidence type="ECO:0000313" key="3">
    <source>
        <dbReference type="Proteomes" id="UP000094444"/>
    </source>
</evidence>
<dbReference type="Proteomes" id="UP000094444">
    <property type="component" value="Unassembled WGS sequence"/>
</dbReference>
<dbReference type="AlphaFoldDB" id="A0A2P5HGG6"/>
<proteinExistence type="predicted"/>
<feature type="chain" id="PRO_5015151125" evidence="1">
    <location>
        <begin position="19"/>
        <end position="126"/>
    </location>
</feature>
<comment type="caution">
    <text evidence="2">The sequence shown here is derived from an EMBL/GenBank/DDBJ whole genome shotgun (WGS) entry which is preliminary data.</text>
</comment>
<organism evidence="2 3">
    <name type="scientific">Diaporthe helianthi</name>
    <dbReference type="NCBI Taxonomy" id="158607"/>
    <lineage>
        <taxon>Eukaryota</taxon>
        <taxon>Fungi</taxon>
        <taxon>Dikarya</taxon>
        <taxon>Ascomycota</taxon>
        <taxon>Pezizomycotina</taxon>
        <taxon>Sordariomycetes</taxon>
        <taxon>Sordariomycetidae</taxon>
        <taxon>Diaporthales</taxon>
        <taxon>Diaporthaceae</taxon>
        <taxon>Diaporthe</taxon>
    </lineage>
</organism>
<gene>
    <name evidence="2" type="ORF">DHEL01_v212263</name>
</gene>
<protein>
    <submittedName>
        <fullName evidence="2">Uncharacterized protein</fullName>
    </submittedName>
</protein>
<name>A0A2P5HGG6_DIAHE</name>
<keyword evidence="3" id="KW-1185">Reference proteome</keyword>
<sequence length="126" mass="12935">MMSFTAVVALLSSTLVVANPIEVAARQDVVTTRLPAYCTFRPTATVTATTGCPTTCTNAGMCIADAAVTLECGCPSMAVSPTTTTVCPTETVCRNCQTGWGIVTITPTGCPETVTPVPLPSPIDGY</sequence>
<evidence type="ECO:0000313" key="2">
    <source>
        <dbReference type="EMBL" id="POS69341.1"/>
    </source>
</evidence>
<dbReference type="InParanoid" id="A0A2P5HGG6"/>
<keyword evidence="1" id="KW-0732">Signal</keyword>